<organism evidence="2 3">
    <name type="scientific">Clostridium cadaveris</name>
    <dbReference type="NCBI Taxonomy" id="1529"/>
    <lineage>
        <taxon>Bacteria</taxon>
        <taxon>Bacillati</taxon>
        <taxon>Bacillota</taxon>
        <taxon>Clostridia</taxon>
        <taxon>Eubacteriales</taxon>
        <taxon>Clostridiaceae</taxon>
        <taxon>Clostridium</taxon>
    </lineage>
</organism>
<dbReference type="InterPro" id="IPR038765">
    <property type="entry name" value="Papain-like_cys_pep_sf"/>
</dbReference>
<proteinExistence type="predicted"/>
<dbReference type="STRING" id="1529.SAMN04487885_11518"/>
<dbReference type="eggNOG" id="COG1305">
    <property type="taxonomic scope" value="Bacteria"/>
</dbReference>
<dbReference type="GO" id="GO:0006508">
    <property type="term" value="P:proteolysis"/>
    <property type="evidence" value="ECO:0007669"/>
    <property type="project" value="UniProtKB-KW"/>
</dbReference>
<sequence>MYSLKSLVLGLPEDVERYIMYGDFDSADRLIDIYMKRNVSELLKERLRYEKRRIRRLEKDYIYFFDEALEMASKKLKDFSSEELQNMMDERFADWIYINGNVMFHHNFLETIIKTAPNISDRLLEKHEDKETGRTDILNKVIDDIINDGEKKYSIYVKAGIKLNKESVRRGETIRVHIPIPKEAQQIHNIKIISTSPEASLISPEDCLQRTAYFEKQVEGEESFTVEYSYENHIKYNLPDFNMVSEEQPDFYTEEIIPHIRFTPYLVSLAHDIVKDEKNPLIKARKIYDYVTQNVQYSFMREYASIINIPEYASYNLKGDCGVMALLFITLCRIEKIPARWQSGLYVNPTHIGCHDWAEFYIAPYGWLFADPSFGGSGYRTGDMKKWNFYFGNLDPFRMVANSEFQQDLMPEKKFFRSDPYDNQIGEAEYTDMGLCSEDFESIKKIISIYEI</sequence>
<evidence type="ECO:0000313" key="3">
    <source>
        <dbReference type="Proteomes" id="UP000182135"/>
    </source>
</evidence>
<feature type="domain" description="Transglutaminase-like" evidence="1">
    <location>
        <begin position="313"/>
        <end position="374"/>
    </location>
</feature>
<dbReference type="OrthoDB" id="9804872at2"/>
<dbReference type="Gene3D" id="3.10.620.30">
    <property type="match status" value="1"/>
</dbReference>
<dbReference type="GO" id="GO:0008233">
    <property type="term" value="F:peptidase activity"/>
    <property type="evidence" value="ECO:0007669"/>
    <property type="project" value="UniProtKB-KW"/>
</dbReference>
<keyword evidence="2" id="KW-0378">Hydrolase</keyword>
<keyword evidence="3" id="KW-1185">Reference proteome</keyword>
<protein>
    <submittedName>
        <fullName evidence="2">Transglutaminase-like enzyme, putative cysteine protease</fullName>
    </submittedName>
</protein>
<dbReference type="PANTHER" id="PTHR38339">
    <property type="entry name" value="TRANSGLUTAMINASE DOMAIN PROTEIN"/>
    <property type="match status" value="1"/>
</dbReference>
<name>A0A1I2MJV3_9CLOT</name>
<dbReference type="AlphaFoldDB" id="A0A1I2MJV3"/>
<dbReference type="Proteomes" id="UP000182135">
    <property type="component" value="Unassembled WGS sequence"/>
</dbReference>
<dbReference type="EMBL" id="FOOE01000015">
    <property type="protein sequence ID" value="SFF91190.1"/>
    <property type="molecule type" value="Genomic_DNA"/>
</dbReference>
<evidence type="ECO:0000313" key="2">
    <source>
        <dbReference type="EMBL" id="SFF91190.1"/>
    </source>
</evidence>
<dbReference type="RefSeq" id="WP_035770763.1">
    <property type="nucleotide sequence ID" value="NZ_BAAACD010000038.1"/>
</dbReference>
<dbReference type="SUPFAM" id="SSF54001">
    <property type="entry name" value="Cysteine proteinases"/>
    <property type="match status" value="1"/>
</dbReference>
<gene>
    <name evidence="2" type="ORF">SAMN04487885_11518</name>
</gene>
<evidence type="ECO:0000259" key="1">
    <source>
        <dbReference type="SMART" id="SM00460"/>
    </source>
</evidence>
<reference evidence="2 3" key="1">
    <citation type="submission" date="2016-10" db="EMBL/GenBank/DDBJ databases">
        <authorList>
            <person name="de Groot N.N."/>
        </authorList>
    </citation>
    <scope>NUCLEOTIDE SEQUENCE [LARGE SCALE GENOMIC DNA]</scope>
    <source>
        <strain evidence="2 3">NLAE-zl-G419</strain>
    </source>
</reference>
<dbReference type="PANTHER" id="PTHR38339:SF1">
    <property type="entry name" value="TRANSGLUTAMINASE-LIKE DOMAIN-CONTAINING PROTEIN"/>
    <property type="match status" value="1"/>
</dbReference>
<accession>A0A1I2MJV3</accession>
<dbReference type="Pfam" id="PF01841">
    <property type="entry name" value="Transglut_core"/>
    <property type="match status" value="1"/>
</dbReference>
<dbReference type="SMART" id="SM00460">
    <property type="entry name" value="TGc"/>
    <property type="match status" value="1"/>
</dbReference>
<dbReference type="InterPro" id="IPR002931">
    <property type="entry name" value="Transglutaminase-like"/>
</dbReference>
<keyword evidence="2" id="KW-0645">Protease</keyword>